<proteinExistence type="inferred from homology"/>
<feature type="compositionally biased region" description="Acidic residues" evidence="16">
    <location>
        <begin position="115"/>
        <end position="127"/>
    </location>
</feature>
<evidence type="ECO:0000256" key="13">
    <source>
        <dbReference type="ARBA" id="ARBA00023242"/>
    </source>
</evidence>
<evidence type="ECO:0000313" key="17">
    <source>
        <dbReference type="EMBL" id="TEB32340.1"/>
    </source>
</evidence>
<feature type="region of interest" description="Disordered" evidence="16">
    <location>
        <begin position="282"/>
        <end position="389"/>
    </location>
</feature>
<dbReference type="GO" id="GO:0005874">
    <property type="term" value="C:microtubule"/>
    <property type="evidence" value="ECO:0007669"/>
    <property type="project" value="UniProtKB-KW"/>
</dbReference>
<evidence type="ECO:0000313" key="18">
    <source>
        <dbReference type="Proteomes" id="UP000298030"/>
    </source>
</evidence>
<keyword evidence="18" id="KW-1185">Reference proteome</keyword>
<name>A0A4Y7TDX7_COPMI</name>
<feature type="region of interest" description="Disordered" evidence="16">
    <location>
        <begin position="1"/>
        <end position="30"/>
    </location>
</feature>
<feature type="region of interest" description="Disordered" evidence="16">
    <location>
        <begin position="209"/>
        <end position="257"/>
    </location>
</feature>
<dbReference type="EMBL" id="QPFP01000015">
    <property type="protein sequence ID" value="TEB32340.1"/>
    <property type="molecule type" value="Genomic_DNA"/>
</dbReference>
<evidence type="ECO:0000256" key="4">
    <source>
        <dbReference type="ARBA" id="ARBA00010731"/>
    </source>
</evidence>
<comment type="similarity">
    <text evidence="4">Belongs to the DASH complex ASK1 family.</text>
</comment>
<comment type="caution">
    <text evidence="17">The sequence shown here is derived from an EMBL/GenBank/DDBJ whole genome shotgun (WGS) entry which is preliminary data.</text>
</comment>
<dbReference type="GO" id="GO:0044732">
    <property type="term" value="C:mitotic spindle pole body"/>
    <property type="evidence" value="ECO:0007669"/>
    <property type="project" value="TreeGrafter"/>
</dbReference>
<evidence type="ECO:0000256" key="16">
    <source>
        <dbReference type="SAM" id="MobiDB-lite"/>
    </source>
</evidence>
<keyword evidence="8" id="KW-0132">Cell division</keyword>
<evidence type="ECO:0000256" key="5">
    <source>
        <dbReference type="ARBA" id="ARBA00014520"/>
    </source>
</evidence>
<keyword evidence="15" id="KW-0137">Centromere</keyword>
<dbReference type="GO" id="GO:0042729">
    <property type="term" value="C:DASH complex"/>
    <property type="evidence" value="ECO:0007669"/>
    <property type="project" value="InterPro"/>
</dbReference>
<dbReference type="InterPro" id="IPR013964">
    <property type="entry name" value="DASH_Ask1"/>
</dbReference>
<evidence type="ECO:0000256" key="11">
    <source>
        <dbReference type="ARBA" id="ARBA00022838"/>
    </source>
</evidence>
<keyword evidence="9" id="KW-0493">Microtubule</keyword>
<evidence type="ECO:0000256" key="15">
    <source>
        <dbReference type="ARBA" id="ARBA00023328"/>
    </source>
</evidence>
<dbReference type="OrthoDB" id="5573898at2759"/>
<feature type="compositionally biased region" description="Polar residues" evidence="16">
    <location>
        <begin position="148"/>
        <end position="186"/>
    </location>
</feature>
<accession>A0A4Y7TDX7</accession>
<feature type="compositionally biased region" description="Basic residues" evidence="16">
    <location>
        <begin position="323"/>
        <end position="339"/>
    </location>
</feature>
<keyword evidence="13" id="KW-0539">Nucleus</keyword>
<protein>
    <recommendedName>
        <fullName evidence="5">DASH complex subunit ASK1</fullName>
    </recommendedName>
</protein>
<keyword evidence="14" id="KW-0131">Cell cycle</keyword>
<keyword evidence="12" id="KW-0206">Cytoskeleton</keyword>
<dbReference type="GO" id="GO:0072686">
    <property type="term" value="C:mitotic spindle"/>
    <property type="evidence" value="ECO:0007669"/>
    <property type="project" value="InterPro"/>
</dbReference>
<dbReference type="PANTHER" id="PTHR28200:SF1">
    <property type="entry name" value="DASH COMPLEX SUBUNIT ASK1"/>
    <property type="match status" value="1"/>
</dbReference>
<keyword evidence="7" id="KW-0963">Cytoplasm</keyword>
<dbReference type="PANTHER" id="PTHR28200">
    <property type="entry name" value="DASH COMPLEX SUBUNIT ASK1"/>
    <property type="match status" value="1"/>
</dbReference>
<evidence type="ECO:0000256" key="10">
    <source>
        <dbReference type="ARBA" id="ARBA00022776"/>
    </source>
</evidence>
<dbReference type="Pfam" id="PF08655">
    <property type="entry name" value="DASH_Ask1"/>
    <property type="match status" value="1"/>
</dbReference>
<dbReference type="STRING" id="71717.A0A4Y7TDX7"/>
<evidence type="ECO:0000256" key="14">
    <source>
        <dbReference type="ARBA" id="ARBA00023306"/>
    </source>
</evidence>
<evidence type="ECO:0000256" key="9">
    <source>
        <dbReference type="ARBA" id="ARBA00022701"/>
    </source>
</evidence>
<evidence type="ECO:0000256" key="8">
    <source>
        <dbReference type="ARBA" id="ARBA00022618"/>
    </source>
</evidence>
<keyword evidence="11" id="KW-0995">Kinetochore</keyword>
<gene>
    <name evidence="17" type="ORF">FA13DRAFT_1773713</name>
</gene>
<dbReference type="GO" id="GO:0008608">
    <property type="term" value="P:attachment of spindle microtubules to kinetochore"/>
    <property type="evidence" value="ECO:0007669"/>
    <property type="project" value="InterPro"/>
</dbReference>
<feature type="region of interest" description="Disordered" evidence="16">
    <location>
        <begin position="113"/>
        <end position="186"/>
    </location>
</feature>
<sequence>MADTRKPVEPNSPRWKPSNDPTSINIPGLDKDASVTDQVEQIEQLITIKLQNIDENFSKIHNVLATRILPAVKRYSIGTEPVREAAKFWTSFYERAAQIRIPTYDEHSTVNEIPESQDEEASNEDQDQTVQFNNRDALDSRTGYEPSITHTDSSFMPQDALSSTPATTRQAQSMDSFASHGSNDPSWANSIQSPLLRLKSEIQTLTSEDDSIITSSSDQSAAGFLQETPGPDRHNSIVLPPPSTAKAAPKSKGKKPELLRNVLKHNLYNASADEFTMKNVSPLKFKPKTPVPKQYNPYLSSGSDSSNWSGVVDLRDPNVLSPKKGHHSSKSSSSRHPKTPAKADSDDDSFDGLPRGMSPPVLMSPARPPRSSAELGLHRVGQSPSKQAVSRIVNDTMRDVQANSAYKSRSYYGSGFVESSMSTIESPPSMSKYQGDETSQSYVDSTIDSMMRRVGLDVPQRSGLNSTPGLKVRSKARDSLGRGRAQYSAANSSADDSFPAIDLNQGNQLFTPGYDYRGQDMDSDSDSLEDEINNTAHPSAAFLMASQGRPGDDDDSFGSSNHSSDSLDEDVDVGALGVVPVHPFGGSTVEDDGLDSDDSFDYQGSDVQEETVFGVPPAQRLRAAQAAQRQHDLRLHGEGLLDDTIGVQIVAGNMGVEESPTPAGWGGDELRH</sequence>
<feature type="compositionally biased region" description="Acidic residues" evidence="16">
    <location>
        <begin position="521"/>
        <end position="532"/>
    </location>
</feature>
<evidence type="ECO:0000256" key="3">
    <source>
        <dbReference type="ARBA" id="ARBA00004629"/>
    </source>
</evidence>
<keyword evidence="10" id="KW-0498">Mitosis</keyword>
<evidence type="ECO:0000256" key="7">
    <source>
        <dbReference type="ARBA" id="ARBA00022490"/>
    </source>
</evidence>
<dbReference type="Proteomes" id="UP000298030">
    <property type="component" value="Unassembled WGS sequence"/>
</dbReference>
<evidence type="ECO:0000256" key="2">
    <source>
        <dbReference type="ARBA" id="ARBA00004186"/>
    </source>
</evidence>
<feature type="region of interest" description="Disordered" evidence="16">
    <location>
        <begin position="545"/>
        <end position="568"/>
    </location>
</feature>
<evidence type="ECO:0000256" key="6">
    <source>
        <dbReference type="ARBA" id="ARBA00022454"/>
    </source>
</evidence>
<dbReference type="GO" id="GO:0051301">
    <property type="term" value="P:cell division"/>
    <property type="evidence" value="ECO:0007669"/>
    <property type="project" value="UniProtKB-KW"/>
</dbReference>
<evidence type="ECO:0000256" key="1">
    <source>
        <dbReference type="ARBA" id="ARBA00004123"/>
    </source>
</evidence>
<keyword evidence="6" id="KW-0158">Chromosome</keyword>
<dbReference type="AlphaFoldDB" id="A0A4Y7TDX7"/>
<feature type="compositionally biased region" description="Low complexity" evidence="16">
    <location>
        <begin position="300"/>
        <end position="312"/>
    </location>
</feature>
<comment type="subcellular location">
    <subcellularLocation>
        <location evidence="3">Chromosome</location>
        <location evidence="3">Centromere</location>
        <location evidence="3">Kinetochore</location>
    </subcellularLocation>
    <subcellularLocation>
        <location evidence="2">Cytoplasm</location>
        <location evidence="2">Cytoskeleton</location>
        <location evidence="2">Spindle</location>
    </subcellularLocation>
    <subcellularLocation>
        <location evidence="1">Nucleus</location>
    </subcellularLocation>
</comment>
<evidence type="ECO:0000256" key="12">
    <source>
        <dbReference type="ARBA" id="ARBA00023212"/>
    </source>
</evidence>
<feature type="region of interest" description="Disordered" evidence="16">
    <location>
        <begin position="459"/>
        <end position="532"/>
    </location>
</feature>
<reference evidence="17 18" key="1">
    <citation type="journal article" date="2019" name="Nat. Ecol. Evol.">
        <title>Megaphylogeny resolves global patterns of mushroom evolution.</title>
        <authorList>
            <person name="Varga T."/>
            <person name="Krizsan K."/>
            <person name="Foldi C."/>
            <person name="Dima B."/>
            <person name="Sanchez-Garcia M."/>
            <person name="Sanchez-Ramirez S."/>
            <person name="Szollosi G.J."/>
            <person name="Szarkandi J.G."/>
            <person name="Papp V."/>
            <person name="Albert L."/>
            <person name="Andreopoulos W."/>
            <person name="Angelini C."/>
            <person name="Antonin V."/>
            <person name="Barry K.W."/>
            <person name="Bougher N.L."/>
            <person name="Buchanan P."/>
            <person name="Buyck B."/>
            <person name="Bense V."/>
            <person name="Catcheside P."/>
            <person name="Chovatia M."/>
            <person name="Cooper J."/>
            <person name="Damon W."/>
            <person name="Desjardin D."/>
            <person name="Finy P."/>
            <person name="Geml J."/>
            <person name="Haridas S."/>
            <person name="Hughes K."/>
            <person name="Justo A."/>
            <person name="Karasinski D."/>
            <person name="Kautmanova I."/>
            <person name="Kiss B."/>
            <person name="Kocsube S."/>
            <person name="Kotiranta H."/>
            <person name="LaButti K.M."/>
            <person name="Lechner B.E."/>
            <person name="Liimatainen K."/>
            <person name="Lipzen A."/>
            <person name="Lukacs Z."/>
            <person name="Mihaltcheva S."/>
            <person name="Morgado L.N."/>
            <person name="Niskanen T."/>
            <person name="Noordeloos M.E."/>
            <person name="Ohm R.A."/>
            <person name="Ortiz-Santana B."/>
            <person name="Ovrebo C."/>
            <person name="Racz N."/>
            <person name="Riley R."/>
            <person name="Savchenko A."/>
            <person name="Shiryaev A."/>
            <person name="Soop K."/>
            <person name="Spirin V."/>
            <person name="Szebenyi C."/>
            <person name="Tomsovsky M."/>
            <person name="Tulloss R.E."/>
            <person name="Uehling J."/>
            <person name="Grigoriev I.V."/>
            <person name="Vagvolgyi C."/>
            <person name="Papp T."/>
            <person name="Martin F.M."/>
            <person name="Miettinen O."/>
            <person name="Hibbett D.S."/>
            <person name="Nagy L.G."/>
        </authorList>
    </citation>
    <scope>NUCLEOTIDE SEQUENCE [LARGE SCALE GENOMIC DNA]</scope>
    <source>
        <strain evidence="17 18">FP101781</strain>
    </source>
</reference>
<organism evidence="17 18">
    <name type="scientific">Coprinellus micaceus</name>
    <name type="common">Glistening ink-cap mushroom</name>
    <name type="synonym">Coprinus micaceus</name>
    <dbReference type="NCBI Taxonomy" id="71717"/>
    <lineage>
        <taxon>Eukaryota</taxon>
        <taxon>Fungi</taxon>
        <taxon>Dikarya</taxon>
        <taxon>Basidiomycota</taxon>
        <taxon>Agaricomycotina</taxon>
        <taxon>Agaricomycetes</taxon>
        <taxon>Agaricomycetidae</taxon>
        <taxon>Agaricales</taxon>
        <taxon>Agaricineae</taxon>
        <taxon>Psathyrellaceae</taxon>
        <taxon>Coprinellus</taxon>
    </lineage>
</organism>